<dbReference type="EMBL" id="LLZH01000346">
    <property type="protein sequence ID" value="KUL21943.1"/>
    <property type="molecule type" value="Genomic_DNA"/>
</dbReference>
<protein>
    <submittedName>
        <fullName evidence="2">Uncharacterized protein</fullName>
    </submittedName>
</protein>
<feature type="compositionally biased region" description="Basic and acidic residues" evidence="1">
    <location>
        <begin position="318"/>
        <end position="338"/>
    </location>
</feature>
<feature type="compositionally biased region" description="Polar residues" evidence="1">
    <location>
        <begin position="91"/>
        <end position="107"/>
    </location>
</feature>
<comment type="caution">
    <text evidence="2">The sequence shown here is derived from an EMBL/GenBank/DDBJ whole genome shotgun (WGS) entry which is preliminary data.</text>
</comment>
<feature type="region of interest" description="Disordered" evidence="1">
    <location>
        <begin position="246"/>
        <end position="362"/>
    </location>
</feature>
<feature type="compositionally biased region" description="Basic and acidic residues" evidence="1">
    <location>
        <begin position="200"/>
        <end position="209"/>
    </location>
</feature>
<gene>
    <name evidence="2" type="ORF">ADL15_49635</name>
</gene>
<dbReference type="AlphaFoldDB" id="A0A101J812"/>
<feature type="compositionally biased region" description="Low complexity" evidence="1">
    <location>
        <begin position="62"/>
        <end position="73"/>
    </location>
</feature>
<feature type="region of interest" description="Disordered" evidence="1">
    <location>
        <begin position="166"/>
        <end position="227"/>
    </location>
</feature>
<sequence>MTAAGLAFIAGGLATLISFRAVLFGAGDDGADDAGARRPRGETTPRSRPQPEPELFDTGSVAGAAPPARAPAGERSLNGMESWNGEASVDGTESWSGEPSFDGTESWNGEVGESSRFIDTSAWQAGPPEDPATDDSGTLPADTDFSYDVPYAEELPYAGRLSYDGDLPYAGEPRYADPVPPPRQPMTDRSDRINGWVRPHYPDLDDRPPAGDYWTPVPDDLYADPEPSARGYGWPVRVERLPAAPAYEPSTGFDLTPVQAAEPTTLVPTWPPPGPDRQVRPARAWGARDEGRTVLPRSGEPGSVRTGRNNDESSWVDPARRSRRDVEPARDRDRERGPRPRPRPRPVAAAEPDAAYRSRHSR</sequence>
<feature type="compositionally biased region" description="Basic and acidic residues" evidence="1">
    <location>
        <begin position="34"/>
        <end position="51"/>
    </location>
</feature>
<feature type="compositionally biased region" description="Low complexity" evidence="1">
    <location>
        <begin position="346"/>
        <end position="355"/>
    </location>
</feature>
<accession>A0A101J812</accession>
<dbReference type="Proteomes" id="UP000053244">
    <property type="component" value="Unassembled WGS sequence"/>
</dbReference>
<keyword evidence="3" id="KW-1185">Reference proteome</keyword>
<feature type="region of interest" description="Disordered" evidence="1">
    <location>
        <begin position="28"/>
        <end position="146"/>
    </location>
</feature>
<name>A0A101J812_9ACTN</name>
<evidence type="ECO:0000256" key="1">
    <source>
        <dbReference type="SAM" id="MobiDB-lite"/>
    </source>
</evidence>
<organism evidence="2 3">
    <name type="scientific">Actinoplanes awajinensis subsp. mycoplanecinus</name>
    <dbReference type="NCBI Taxonomy" id="135947"/>
    <lineage>
        <taxon>Bacteria</taxon>
        <taxon>Bacillati</taxon>
        <taxon>Actinomycetota</taxon>
        <taxon>Actinomycetes</taxon>
        <taxon>Micromonosporales</taxon>
        <taxon>Micromonosporaceae</taxon>
        <taxon>Actinoplanes</taxon>
    </lineage>
</organism>
<reference evidence="2 3" key="1">
    <citation type="submission" date="2015-10" db="EMBL/GenBank/DDBJ databases">
        <authorList>
            <person name="Gilbert D.G."/>
        </authorList>
    </citation>
    <scope>NUCLEOTIDE SEQUENCE [LARGE SCALE GENOMIC DNA]</scope>
    <source>
        <strain evidence="2 3">NRRL B-16712</strain>
    </source>
</reference>
<proteinExistence type="predicted"/>
<evidence type="ECO:0000313" key="2">
    <source>
        <dbReference type="EMBL" id="KUL21943.1"/>
    </source>
</evidence>
<evidence type="ECO:0000313" key="3">
    <source>
        <dbReference type="Proteomes" id="UP000053244"/>
    </source>
</evidence>